<gene>
    <name evidence="2" type="ORF">RhiirA1_469962</name>
    <name evidence="1" type="ORF">RhiirA5_406664</name>
</gene>
<reference evidence="2 3" key="3">
    <citation type="submission" date="2017-10" db="EMBL/GenBank/DDBJ databases">
        <title>Extensive intraspecific genome diversity in a model arbuscular mycorrhizal fungus.</title>
        <authorList>
            <person name="Chen E.C.H."/>
            <person name="Morin E."/>
            <person name="Baudet D."/>
            <person name="Noel J."/>
            <person name="Ndikumana S."/>
            <person name="Charron P."/>
            <person name="St-Onge C."/>
            <person name="Giorgi J."/>
            <person name="Grigoriev I.V."/>
            <person name="Roux C."/>
            <person name="Martin F.M."/>
            <person name="Corradi N."/>
        </authorList>
    </citation>
    <scope>NUCLEOTIDE SEQUENCE [LARGE SCALE GENOMIC DNA]</scope>
    <source>
        <strain evidence="2 3">A1</strain>
    </source>
</reference>
<evidence type="ECO:0000313" key="3">
    <source>
        <dbReference type="Proteomes" id="UP000232688"/>
    </source>
</evidence>
<name>A0A2I1FBQ7_9GLOM</name>
<sequence length="100" mass="11429">MKYYELCKLDETIPLKKQNPFASKPPFRLGIASTSESGKTSIIISGEKCGHKIPKSEIKNFGEKYIPCDNLIVVTQHQDEELWEAVQCFYEFIARDKEAS</sequence>
<reference evidence="1 4" key="2">
    <citation type="submission" date="2017-09" db="EMBL/GenBank/DDBJ databases">
        <title>Extensive intraspecific genome diversity in a model arbuscular mycorrhizal fungus.</title>
        <authorList>
            <person name="Chen E.C."/>
            <person name="Morin E."/>
            <person name="Beaudet D."/>
            <person name="Noel J."/>
            <person name="Ndikumana S."/>
            <person name="Charron P."/>
            <person name="St-Onge C."/>
            <person name="Giorgi J."/>
            <person name="Grigoriev I.V."/>
            <person name="Roux C."/>
            <person name="Martin F.M."/>
            <person name="Corradi N."/>
        </authorList>
    </citation>
    <scope>NUCLEOTIDE SEQUENCE [LARGE SCALE GENOMIC DNA]</scope>
    <source>
        <strain evidence="1 4">A5</strain>
    </source>
</reference>
<accession>A0A2I1FBQ7</accession>
<evidence type="ECO:0000313" key="4">
    <source>
        <dbReference type="Proteomes" id="UP000232722"/>
    </source>
</evidence>
<reference evidence="1 4" key="1">
    <citation type="submission" date="2016-04" db="EMBL/GenBank/DDBJ databases">
        <title>Genome analyses suggest a sexual origin of heterokaryosis in a supposedly ancient asexual fungus.</title>
        <authorList>
            <person name="Ropars J."/>
            <person name="Sedzielewska K."/>
            <person name="Noel J."/>
            <person name="Charron P."/>
            <person name="Farinelli L."/>
            <person name="Marton T."/>
            <person name="Kruger M."/>
            <person name="Pelin A."/>
            <person name="Brachmann A."/>
            <person name="Corradi N."/>
        </authorList>
    </citation>
    <scope>NUCLEOTIDE SEQUENCE [LARGE SCALE GENOMIC DNA]</scope>
    <source>
        <strain evidence="1 4">A5</strain>
    </source>
</reference>
<comment type="caution">
    <text evidence="1">The sequence shown here is derived from an EMBL/GenBank/DDBJ whole genome shotgun (WGS) entry which is preliminary data.</text>
</comment>
<dbReference type="VEuPathDB" id="FungiDB:RhiirFUN_020822"/>
<dbReference type="Proteomes" id="UP000232722">
    <property type="component" value="Unassembled WGS sequence"/>
</dbReference>
<dbReference type="EMBL" id="LLXH01001402">
    <property type="protein sequence ID" value="PKC59081.1"/>
    <property type="molecule type" value="Genomic_DNA"/>
</dbReference>
<evidence type="ECO:0000313" key="2">
    <source>
        <dbReference type="EMBL" id="PKC59081.1"/>
    </source>
</evidence>
<dbReference type="Proteomes" id="UP000232688">
    <property type="component" value="Unassembled WGS sequence"/>
</dbReference>
<protein>
    <submittedName>
        <fullName evidence="1">Uncharacterized protein</fullName>
    </submittedName>
</protein>
<dbReference type="OrthoDB" id="2413732at2759"/>
<dbReference type="EMBL" id="LLXJ01000036">
    <property type="protein sequence ID" value="PKC16724.1"/>
    <property type="molecule type" value="Genomic_DNA"/>
</dbReference>
<evidence type="ECO:0000313" key="1">
    <source>
        <dbReference type="EMBL" id="PKC16724.1"/>
    </source>
</evidence>
<dbReference type="VEuPathDB" id="FungiDB:RhiirA1_469962"/>
<reference evidence="2 3" key="4">
    <citation type="submission" date="2017-10" db="EMBL/GenBank/DDBJ databases">
        <title>Genome analyses suggest a sexual origin of heterokaryosis in a supposedly ancient asexual fungus.</title>
        <authorList>
            <person name="Corradi N."/>
            <person name="Sedzielewska K."/>
            <person name="Noel J."/>
            <person name="Charron P."/>
            <person name="Farinelli L."/>
            <person name="Marton T."/>
            <person name="Kruger M."/>
            <person name="Pelin A."/>
            <person name="Brachmann A."/>
            <person name="Corradi N."/>
        </authorList>
    </citation>
    <scope>NUCLEOTIDE SEQUENCE [LARGE SCALE GENOMIC DNA]</scope>
    <source>
        <strain evidence="2 3">A1</strain>
    </source>
</reference>
<proteinExistence type="predicted"/>
<organism evidence="1 4">
    <name type="scientific">Rhizophagus irregularis</name>
    <dbReference type="NCBI Taxonomy" id="588596"/>
    <lineage>
        <taxon>Eukaryota</taxon>
        <taxon>Fungi</taxon>
        <taxon>Fungi incertae sedis</taxon>
        <taxon>Mucoromycota</taxon>
        <taxon>Glomeromycotina</taxon>
        <taxon>Glomeromycetes</taxon>
        <taxon>Glomerales</taxon>
        <taxon>Glomeraceae</taxon>
        <taxon>Rhizophagus</taxon>
    </lineage>
</organism>
<dbReference type="AlphaFoldDB" id="A0A2I1FBQ7"/>